<accession>A0A0C2CXD8</accession>
<evidence type="ECO:0000256" key="1">
    <source>
        <dbReference type="SAM" id="MobiDB-lite"/>
    </source>
</evidence>
<name>A0A0C2CXD8_9BACT</name>
<proteinExistence type="predicted"/>
<evidence type="ECO:0000313" key="3">
    <source>
        <dbReference type="Proteomes" id="UP000031599"/>
    </source>
</evidence>
<gene>
    <name evidence="2" type="ORF">DB30_01324</name>
</gene>
<dbReference type="AlphaFoldDB" id="A0A0C2CXD8"/>
<reference evidence="2 3" key="1">
    <citation type="submission" date="2014-12" db="EMBL/GenBank/DDBJ databases">
        <title>Genome assembly of Enhygromyxa salina DSM 15201.</title>
        <authorList>
            <person name="Sharma G."/>
            <person name="Subramanian S."/>
        </authorList>
    </citation>
    <scope>NUCLEOTIDE SEQUENCE [LARGE SCALE GENOMIC DNA]</scope>
    <source>
        <strain evidence="2 3">DSM 15201</strain>
    </source>
</reference>
<comment type="caution">
    <text evidence="2">The sequence shown here is derived from an EMBL/GenBank/DDBJ whole genome shotgun (WGS) entry which is preliminary data.</text>
</comment>
<protein>
    <submittedName>
        <fullName evidence="2">Uncharacterized protein</fullName>
    </submittedName>
</protein>
<feature type="region of interest" description="Disordered" evidence="1">
    <location>
        <begin position="1"/>
        <end position="31"/>
    </location>
</feature>
<dbReference type="EMBL" id="JMCC02000128">
    <property type="protein sequence ID" value="KIG12507.1"/>
    <property type="molecule type" value="Genomic_DNA"/>
</dbReference>
<evidence type="ECO:0000313" key="2">
    <source>
        <dbReference type="EMBL" id="KIG12507.1"/>
    </source>
</evidence>
<organism evidence="2 3">
    <name type="scientific">Enhygromyxa salina</name>
    <dbReference type="NCBI Taxonomy" id="215803"/>
    <lineage>
        <taxon>Bacteria</taxon>
        <taxon>Pseudomonadati</taxon>
        <taxon>Myxococcota</taxon>
        <taxon>Polyangia</taxon>
        <taxon>Nannocystales</taxon>
        <taxon>Nannocystaceae</taxon>
        <taxon>Enhygromyxa</taxon>
    </lineage>
</organism>
<dbReference type="Proteomes" id="UP000031599">
    <property type="component" value="Unassembled WGS sequence"/>
</dbReference>
<sequence length="506" mass="56971">MPTQPTEPRKISAPGPRESPPATPPYAQERQDPWIDRTNEWLDTMAEAILQRARELARDDSWMERLSAERSIVADLMWLCEQKRLEAARTTEPRITIDNEPYKRLQQESTCLYHGLWGAHVVDEPLYRREGVRNGPTIHPLDLVVGVVDGSLLPDLALAAGGLAAVQTTPEVEATLERLGFHPPSRTTLKNRLDGLYADMATTARELEAEAEVRVEEELDFELGSISCGLDRFSARMRENLADGPKREAKLAAQHEREYQRTPVEPYECNWRMAWAGNVTFYDTDGAARRTLRFGADADADVDELVARMIDEIIGAVECRRDIPVVSIQDGAAEFEALPRALRERLPEGVPRWQLVDFHHAVAYLDAVIVARDDGDPYDMRRTYRNWLLDEDDGAQRVVRHLRREAEKSDLEPAVATATHAALTYFEKRRPLMKYKAARQQGMPIGSGATESTCALYQLRVKHPGSQLHVPGLRGVITARGLQLSGRFDAAFLHYQATLRADVAPL</sequence>